<gene>
    <name evidence="2" type="ORF">Rcae01_06543</name>
</gene>
<protein>
    <submittedName>
        <fullName evidence="2">Uncharacterized protein</fullName>
    </submittedName>
</protein>
<name>A0ABP9W2L3_9BACT</name>
<accession>A0ABP9W2L3</accession>
<sequence length="225" mass="25564">MRYLPRPPQRARPSNDGSAKKFRSPSHHVVVEDAVESARKHLHPTKKSAIKRSAAANACKLNFGLPNHALLPRRKSRAACCFSRPMDFLVRRIHHWPTRKSIPHPLPQEPSLNQQAVTTFVPQHPCLPKLLTSSATENASLRWVRRESKGSQTQRCEVFPPIRFALICRSGSRQDFRPTTPMPPETLDEFRYGECITALGSPRIQKLTTAARWSIFAYQVCVDLQ</sequence>
<evidence type="ECO:0000256" key="1">
    <source>
        <dbReference type="SAM" id="MobiDB-lite"/>
    </source>
</evidence>
<organism evidence="2 3">
    <name type="scientific">Novipirellula caenicola</name>
    <dbReference type="NCBI Taxonomy" id="1536901"/>
    <lineage>
        <taxon>Bacteria</taxon>
        <taxon>Pseudomonadati</taxon>
        <taxon>Planctomycetota</taxon>
        <taxon>Planctomycetia</taxon>
        <taxon>Pirellulales</taxon>
        <taxon>Pirellulaceae</taxon>
        <taxon>Novipirellula</taxon>
    </lineage>
</organism>
<feature type="region of interest" description="Disordered" evidence="1">
    <location>
        <begin position="1"/>
        <end position="26"/>
    </location>
</feature>
<reference evidence="2 3" key="1">
    <citation type="submission" date="2024-02" db="EMBL/GenBank/DDBJ databases">
        <title>Rhodopirellula caenicola NBRC 110016.</title>
        <authorList>
            <person name="Ichikawa N."/>
            <person name="Katano-Makiyama Y."/>
            <person name="Hidaka K."/>
        </authorList>
    </citation>
    <scope>NUCLEOTIDE SEQUENCE [LARGE SCALE GENOMIC DNA]</scope>
    <source>
        <strain evidence="2 3">NBRC 110016</strain>
    </source>
</reference>
<keyword evidence="3" id="KW-1185">Reference proteome</keyword>
<proteinExistence type="predicted"/>
<evidence type="ECO:0000313" key="2">
    <source>
        <dbReference type="EMBL" id="GAA5511030.1"/>
    </source>
</evidence>
<feature type="compositionally biased region" description="Pro residues" evidence="1">
    <location>
        <begin position="1"/>
        <end position="10"/>
    </location>
</feature>
<dbReference type="Proteomes" id="UP001416858">
    <property type="component" value="Unassembled WGS sequence"/>
</dbReference>
<dbReference type="EMBL" id="BAABRO010000033">
    <property type="protein sequence ID" value="GAA5511030.1"/>
    <property type="molecule type" value="Genomic_DNA"/>
</dbReference>
<evidence type="ECO:0000313" key="3">
    <source>
        <dbReference type="Proteomes" id="UP001416858"/>
    </source>
</evidence>
<comment type="caution">
    <text evidence="2">The sequence shown here is derived from an EMBL/GenBank/DDBJ whole genome shotgun (WGS) entry which is preliminary data.</text>
</comment>